<feature type="transmembrane region" description="Helical" evidence="2">
    <location>
        <begin position="74"/>
        <end position="96"/>
    </location>
</feature>
<keyword evidence="4" id="KW-1185">Reference proteome</keyword>
<proteinExistence type="predicted"/>
<evidence type="ECO:0008006" key="5">
    <source>
        <dbReference type="Google" id="ProtNLM"/>
    </source>
</evidence>
<gene>
    <name evidence="3" type="ORF">M4486_17940</name>
</gene>
<feature type="compositionally biased region" description="Polar residues" evidence="1">
    <location>
        <begin position="104"/>
        <end position="113"/>
    </location>
</feature>
<keyword evidence="2" id="KW-0472">Membrane</keyword>
<feature type="transmembrane region" description="Helical" evidence="2">
    <location>
        <begin position="12"/>
        <end position="32"/>
    </location>
</feature>
<name>A0ABY4N4K1_9MICO</name>
<dbReference type="EMBL" id="CP097218">
    <property type="protein sequence ID" value="UQN29493.1"/>
    <property type="molecule type" value="Genomic_DNA"/>
</dbReference>
<evidence type="ECO:0000313" key="4">
    <source>
        <dbReference type="Proteomes" id="UP001055868"/>
    </source>
</evidence>
<keyword evidence="2" id="KW-0812">Transmembrane</keyword>
<evidence type="ECO:0000256" key="1">
    <source>
        <dbReference type="SAM" id="MobiDB-lite"/>
    </source>
</evidence>
<sequence>MSEALASLADMSPIGAVVVILGVVASVLTQIAKRAHWSSGATQLVAVGIAVVLGLVAVIVSGVVVGIPGGLADVVSTGVVIVAAVAVASRAAYAIIGKAVPDGTASSGSAGENSQEHTHLAE</sequence>
<dbReference type="RefSeq" id="WP_249478690.1">
    <property type="nucleotide sequence ID" value="NZ_CP097218.1"/>
</dbReference>
<protein>
    <recommendedName>
        <fullName evidence="5">Holin</fullName>
    </recommendedName>
</protein>
<organism evidence="3 4">
    <name type="scientific">Brachybacterium kimchii</name>
    <dbReference type="NCBI Taxonomy" id="2942909"/>
    <lineage>
        <taxon>Bacteria</taxon>
        <taxon>Bacillati</taxon>
        <taxon>Actinomycetota</taxon>
        <taxon>Actinomycetes</taxon>
        <taxon>Micrococcales</taxon>
        <taxon>Dermabacteraceae</taxon>
        <taxon>Brachybacterium</taxon>
    </lineage>
</organism>
<feature type="region of interest" description="Disordered" evidence="1">
    <location>
        <begin position="101"/>
        <end position="122"/>
    </location>
</feature>
<accession>A0ABY4N4K1</accession>
<reference evidence="3" key="1">
    <citation type="submission" date="2022-05" db="EMBL/GenBank/DDBJ databases">
        <title>Genomic analysis of Brachybacterium sp. CBA3104.</title>
        <authorList>
            <person name="Roh S.W."/>
            <person name="Kim Y.B."/>
            <person name="Kim Y."/>
        </authorList>
    </citation>
    <scope>NUCLEOTIDE SEQUENCE</scope>
    <source>
        <strain evidence="3">CBA3104</strain>
    </source>
</reference>
<dbReference type="Proteomes" id="UP001055868">
    <property type="component" value="Chromosome"/>
</dbReference>
<evidence type="ECO:0000313" key="3">
    <source>
        <dbReference type="EMBL" id="UQN29493.1"/>
    </source>
</evidence>
<keyword evidence="2" id="KW-1133">Transmembrane helix</keyword>
<feature type="transmembrane region" description="Helical" evidence="2">
    <location>
        <begin position="44"/>
        <end position="68"/>
    </location>
</feature>
<evidence type="ECO:0000256" key="2">
    <source>
        <dbReference type="SAM" id="Phobius"/>
    </source>
</evidence>